<reference evidence="2" key="1">
    <citation type="journal article" date="2019" name="Int. J. Syst. Evol. Microbiol.">
        <title>The Global Catalogue of Microorganisms (GCM) 10K type strain sequencing project: providing services to taxonomists for standard genome sequencing and annotation.</title>
        <authorList>
            <consortium name="The Broad Institute Genomics Platform"/>
            <consortium name="The Broad Institute Genome Sequencing Center for Infectious Disease"/>
            <person name="Wu L."/>
            <person name="Ma J."/>
        </authorList>
    </citation>
    <scope>NUCLEOTIDE SEQUENCE [LARGE SCALE GENOMIC DNA]</scope>
    <source>
        <strain evidence="2">CGMCC 4.7020</strain>
    </source>
</reference>
<evidence type="ECO:0000313" key="2">
    <source>
        <dbReference type="Proteomes" id="UP001597058"/>
    </source>
</evidence>
<proteinExistence type="predicted"/>
<sequence length="85" mass="8742">MEVPAPPLRPGSYAECEVCVGRGMVNKYGQLPAAAGRLVLTDAAGVEVAAVETCPTHVPYVEATARRRGFTVRAGAAGRLESAGS</sequence>
<accession>A0ABW3XVI6</accession>
<name>A0ABW3XVI6_9ACTN</name>
<keyword evidence="2" id="KW-1185">Reference proteome</keyword>
<evidence type="ECO:0000313" key="1">
    <source>
        <dbReference type="EMBL" id="MFD1313158.1"/>
    </source>
</evidence>
<organism evidence="1 2">
    <name type="scientific">Streptomyces kaempferi</name>
    <dbReference type="NCBI Taxonomy" id="333725"/>
    <lineage>
        <taxon>Bacteria</taxon>
        <taxon>Bacillati</taxon>
        <taxon>Actinomycetota</taxon>
        <taxon>Actinomycetes</taxon>
        <taxon>Kitasatosporales</taxon>
        <taxon>Streptomycetaceae</taxon>
        <taxon>Streptomyces</taxon>
    </lineage>
</organism>
<gene>
    <name evidence="1" type="ORF">ACFQ5X_46390</name>
</gene>
<protein>
    <submittedName>
        <fullName evidence="1">Uncharacterized protein</fullName>
    </submittedName>
</protein>
<dbReference type="Proteomes" id="UP001597058">
    <property type="component" value="Unassembled WGS sequence"/>
</dbReference>
<dbReference type="RefSeq" id="WP_329528574.1">
    <property type="nucleotide sequence ID" value="NZ_JBHSKH010000131.1"/>
</dbReference>
<comment type="caution">
    <text evidence="1">The sequence shown here is derived from an EMBL/GenBank/DDBJ whole genome shotgun (WGS) entry which is preliminary data.</text>
</comment>
<dbReference type="EMBL" id="JBHTMM010000166">
    <property type="protein sequence ID" value="MFD1313158.1"/>
    <property type="molecule type" value="Genomic_DNA"/>
</dbReference>